<keyword evidence="1" id="KW-1133">Transmembrane helix</keyword>
<reference evidence="2 3" key="1">
    <citation type="journal article" date="2011" name="J. Bacteriol.">
        <title>Genome sequence of 'Pedosphaera parvula' Ellin514, an aerobic Verrucomicrobial isolate from pasture soil.</title>
        <authorList>
            <person name="Kant R."/>
            <person name="van Passel M.W."/>
            <person name="Sangwan P."/>
            <person name="Palva A."/>
            <person name="Lucas S."/>
            <person name="Copeland A."/>
            <person name="Lapidus A."/>
            <person name="Glavina Del Rio T."/>
            <person name="Dalin E."/>
            <person name="Tice H."/>
            <person name="Bruce D."/>
            <person name="Goodwin L."/>
            <person name="Pitluck S."/>
            <person name="Chertkov O."/>
            <person name="Larimer F.W."/>
            <person name="Land M.L."/>
            <person name="Hauser L."/>
            <person name="Brettin T.S."/>
            <person name="Detter J.C."/>
            <person name="Han S."/>
            <person name="de Vos W.M."/>
            <person name="Janssen P.H."/>
            <person name="Smidt H."/>
        </authorList>
    </citation>
    <scope>NUCLEOTIDE SEQUENCE [LARGE SCALE GENOMIC DNA]</scope>
    <source>
        <strain evidence="2 3">Ellin514</strain>
    </source>
</reference>
<organism evidence="2 3">
    <name type="scientific">Pedosphaera parvula (strain Ellin514)</name>
    <dbReference type="NCBI Taxonomy" id="320771"/>
    <lineage>
        <taxon>Bacteria</taxon>
        <taxon>Pseudomonadati</taxon>
        <taxon>Verrucomicrobiota</taxon>
        <taxon>Pedosphaerae</taxon>
        <taxon>Pedosphaerales</taxon>
        <taxon>Pedosphaeraceae</taxon>
        <taxon>Pedosphaera</taxon>
    </lineage>
</organism>
<dbReference type="STRING" id="320771.Cflav_PD1530"/>
<dbReference type="AlphaFoldDB" id="B9XNH0"/>
<accession>B9XNH0</accession>
<protein>
    <submittedName>
        <fullName evidence="2">Uncharacterized protein</fullName>
    </submittedName>
</protein>
<proteinExistence type="predicted"/>
<keyword evidence="1" id="KW-0812">Transmembrane</keyword>
<gene>
    <name evidence="2" type="ORF">Cflav_PD1530</name>
</gene>
<comment type="caution">
    <text evidence="2">The sequence shown here is derived from an EMBL/GenBank/DDBJ whole genome shotgun (WGS) entry which is preliminary data.</text>
</comment>
<keyword evidence="1" id="KW-0472">Membrane</keyword>
<evidence type="ECO:0000313" key="3">
    <source>
        <dbReference type="Proteomes" id="UP000003688"/>
    </source>
</evidence>
<evidence type="ECO:0000256" key="1">
    <source>
        <dbReference type="SAM" id="Phobius"/>
    </source>
</evidence>
<dbReference type="Proteomes" id="UP000003688">
    <property type="component" value="Unassembled WGS sequence"/>
</dbReference>
<name>B9XNH0_PEDPL</name>
<keyword evidence="3" id="KW-1185">Reference proteome</keyword>
<feature type="transmembrane region" description="Helical" evidence="1">
    <location>
        <begin position="83"/>
        <end position="104"/>
    </location>
</feature>
<sequence>MCMKTFLAKFKISTALDAGKPIPDHIPETKANDVRQFAKNASALDRALKQSVPQPETSPSLHNSIMQAVRQAERPQANFSFNVLRWLPATSLAALLLLIVWWTLQSPRSTANPELNSQALAMAADALEMGNQISTMPSVAMNPVSDELDRLNQDLTRTADFLLASIP</sequence>
<evidence type="ECO:0000313" key="2">
    <source>
        <dbReference type="EMBL" id="EEF58629.1"/>
    </source>
</evidence>
<dbReference type="EMBL" id="ABOX02000040">
    <property type="protein sequence ID" value="EEF58629.1"/>
    <property type="molecule type" value="Genomic_DNA"/>
</dbReference>